<dbReference type="Proteomes" id="UP001476798">
    <property type="component" value="Unassembled WGS sequence"/>
</dbReference>
<proteinExistence type="predicted"/>
<protein>
    <submittedName>
        <fullName evidence="1">Uncharacterized protein</fullName>
    </submittedName>
</protein>
<name>A0ABV0PBR2_9TELE</name>
<evidence type="ECO:0000313" key="2">
    <source>
        <dbReference type="Proteomes" id="UP001476798"/>
    </source>
</evidence>
<sequence length="166" mass="18298">MALPALVHTAAANSTCRTVGHRIVAIPPSADILLRAFGGLAELSLYTLKSCICYRRMPEVPHKAFPFCNNVTYTALRQHCLVDGLVTEHLPWYTPNAAINCCLTAEGVFFSFSAKCLLFKCRIKFVVLKHFGVLPPRGIFPSHVSQDADFTSLTDGVKVPHGRHFV</sequence>
<evidence type="ECO:0000313" key="1">
    <source>
        <dbReference type="EMBL" id="MEQ2180893.1"/>
    </source>
</evidence>
<accession>A0ABV0PBR2</accession>
<gene>
    <name evidence="1" type="ORF">GOODEAATRI_005978</name>
</gene>
<keyword evidence="2" id="KW-1185">Reference proteome</keyword>
<organism evidence="1 2">
    <name type="scientific">Goodea atripinnis</name>
    <dbReference type="NCBI Taxonomy" id="208336"/>
    <lineage>
        <taxon>Eukaryota</taxon>
        <taxon>Metazoa</taxon>
        <taxon>Chordata</taxon>
        <taxon>Craniata</taxon>
        <taxon>Vertebrata</taxon>
        <taxon>Euteleostomi</taxon>
        <taxon>Actinopterygii</taxon>
        <taxon>Neopterygii</taxon>
        <taxon>Teleostei</taxon>
        <taxon>Neoteleostei</taxon>
        <taxon>Acanthomorphata</taxon>
        <taxon>Ovalentaria</taxon>
        <taxon>Atherinomorphae</taxon>
        <taxon>Cyprinodontiformes</taxon>
        <taxon>Goodeidae</taxon>
        <taxon>Goodea</taxon>
    </lineage>
</organism>
<reference evidence="1 2" key="1">
    <citation type="submission" date="2021-06" db="EMBL/GenBank/DDBJ databases">
        <authorList>
            <person name="Palmer J.M."/>
        </authorList>
    </citation>
    <scope>NUCLEOTIDE SEQUENCE [LARGE SCALE GENOMIC DNA]</scope>
    <source>
        <strain evidence="1 2">GA_2019</strain>
        <tissue evidence="1">Muscle</tissue>
    </source>
</reference>
<comment type="caution">
    <text evidence="1">The sequence shown here is derived from an EMBL/GenBank/DDBJ whole genome shotgun (WGS) entry which is preliminary data.</text>
</comment>
<dbReference type="EMBL" id="JAHRIO010070245">
    <property type="protein sequence ID" value="MEQ2180893.1"/>
    <property type="molecule type" value="Genomic_DNA"/>
</dbReference>